<dbReference type="PATRIC" id="fig|1439726.3.peg.2131"/>
<evidence type="ECO:0008006" key="3">
    <source>
        <dbReference type="Google" id="ProtNLM"/>
    </source>
</evidence>
<dbReference type="InterPro" id="IPR029055">
    <property type="entry name" value="Ntn_hydrolases_N"/>
</dbReference>
<name>A0A1E3H2W0_9HYPH</name>
<accession>A0A1E3H2W0</accession>
<dbReference type="EMBL" id="MCRJ01000043">
    <property type="protein sequence ID" value="ODN70663.1"/>
    <property type="molecule type" value="Genomic_DNA"/>
</dbReference>
<organism evidence="1 2">
    <name type="scientific">Methylobrevis pamukkalensis</name>
    <dbReference type="NCBI Taxonomy" id="1439726"/>
    <lineage>
        <taxon>Bacteria</taxon>
        <taxon>Pseudomonadati</taxon>
        <taxon>Pseudomonadota</taxon>
        <taxon>Alphaproteobacteria</taxon>
        <taxon>Hyphomicrobiales</taxon>
        <taxon>Pleomorphomonadaceae</taxon>
        <taxon>Methylobrevis</taxon>
    </lineage>
</organism>
<evidence type="ECO:0000313" key="1">
    <source>
        <dbReference type="EMBL" id="ODN70663.1"/>
    </source>
</evidence>
<protein>
    <recommendedName>
        <fullName evidence="3">Peptidase</fullName>
    </recommendedName>
</protein>
<proteinExistence type="predicted"/>
<dbReference type="Gene3D" id="3.60.20.10">
    <property type="entry name" value="Glutamine Phosphoribosylpyrophosphate, subunit 1, domain 1"/>
    <property type="match status" value="1"/>
</dbReference>
<sequence>MTYCVGILVREGLVMIADTRTNAGLDNIATFRKLHVFEKPGERMVAIASAGNLAVTQAVVSLLQEGFQTEEHGPVETIWSQPSMFKTAQFVGRAVREVYRIDGPALEQNGGSFEVSMLLGGQTAGAGCGCS</sequence>
<evidence type="ECO:0000313" key="2">
    <source>
        <dbReference type="Proteomes" id="UP000094622"/>
    </source>
</evidence>
<gene>
    <name evidence="1" type="ORF">A6302_02015</name>
</gene>
<comment type="caution">
    <text evidence="1">The sequence shown here is derived from an EMBL/GenBank/DDBJ whole genome shotgun (WGS) entry which is preliminary data.</text>
</comment>
<dbReference type="SUPFAM" id="SSF56235">
    <property type="entry name" value="N-terminal nucleophile aminohydrolases (Ntn hydrolases)"/>
    <property type="match status" value="1"/>
</dbReference>
<reference evidence="1 2" key="1">
    <citation type="submission" date="2016-07" db="EMBL/GenBank/DDBJ databases">
        <title>Draft Genome Sequence of Methylobrevis pamukkalensis PK2.</title>
        <authorList>
            <person name="Vasilenko O.V."/>
            <person name="Doronina N.V."/>
            <person name="Shmareva M.N."/>
            <person name="Tarlachkov S.V."/>
            <person name="Mustakhimov I."/>
            <person name="Trotsenko Y.A."/>
        </authorList>
    </citation>
    <scope>NUCLEOTIDE SEQUENCE [LARGE SCALE GENOMIC DNA]</scope>
    <source>
        <strain evidence="1 2">PK2</strain>
    </source>
</reference>
<dbReference type="Proteomes" id="UP000094622">
    <property type="component" value="Unassembled WGS sequence"/>
</dbReference>
<keyword evidence="2" id="KW-1185">Reference proteome</keyword>
<dbReference type="AlphaFoldDB" id="A0A1E3H2W0"/>